<dbReference type="Gene3D" id="3.30.10.10">
    <property type="entry name" value="Trypsin Inhibitor V, subunit A"/>
    <property type="match status" value="1"/>
</dbReference>
<evidence type="ECO:0000313" key="1">
    <source>
        <dbReference type="EMBL" id="WBO24158.1"/>
    </source>
</evidence>
<organism evidence="1 2">
    <name type="scientific">Sphingomonas abietis</name>
    <dbReference type="NCBI Taxonomy" id="3012344"/>
    <lineage>
        <taxon>Bacteria</taxon>
        <taxon>Pseudomonadati</taxon>
        <taxon>Pseudomonadota</taxon>
        <taxon>Alphaproteobacteria</taxon>
        <taxon>Sphingomonadales</taxon>
        <taxon>Sphingomonadaceae</taxon>
        <taxon>Sphingomonas</taxon>
    </lineage>
</organism>
<protein>
    <submittedName>
        <fullName evidence="1">I78 family peptidase inhibitor</fullName>
    </submittedName>
</protein>
<accession>A0ABY7NRN1</accession>
<sequence length="108" mass="10903">MRSEAGLAASAAAAMLLLAGCTPVEMRGGHGGHHGGYVAGDDACQALPAQRYVGAAGDPGAIQGAKRASGARSVRVVRPGEMATMDFRADRMTVTVDKHGVIGRIVCG</sequence>
<dbReference type="PROSITE" id="PS51257">
    <property type="entry name" value="PROKAR_LIPOPROTEIN"/>
    <property type="match status" value="1"/>
</dbReference>
<dbReference type="Proteomes" id="UP001210865">
    <property type="component" value="Chromosome"/>
</dbReference>
<dbReference type="EMBL" id="CP115174">
    <property type="protein sequence ID" value="WBO24158.1"/>
    <property type="molecule type" value="Genomic_DNA"/>
</dbReference>
<keyword evidence="2" id="KW-1185">Reference proteome</keyword>
<dbReference type="InterPro" id="IPR021719">
    <property type="entry name" value="Prot_inh_I78"/>
</dbReference>
<gene>
    <name evidence="1" type="ORF">PBT88_08650</name>
</gene>
<dbReference type="Pfam" id="PF11720">
    <property type="entry name" value="Inhibitor_I78"/>
    <property type="match status" value="1"/>
</dbReference>
<dbReference type="RefSeq" id="WP_270078787.1">
    <property type="nucleotide sequence ID" value="NZ_CP115174.1"/>
</dbReference>
<name>A0ABY7NRN1_9SPHN</name>
<reference evidence="1 2" key="1">
    <citation type="submission" date="2022-12" db="EMBL/GenBank/DDBJ databases">
        <title>Sphingomonas abieness sp. nov., an endophytic bacterium isolated from Abies koreana.</title>
        <authorList>
            <person name="Jiang L."/>
            <person name="Lee J."/>
        </authorList>
    </citation>
    <scope>NUCLEOTIDE SEQUENCE [LARGE SCALE GENOMIC DNA]</scope>
    <source>
        <strain evidence="2">PAMB 00755</strain>
    </source>
</reference>
<proteinExistence type="predicted"/>
<evidence type="ECO:0000313" key="2">
    <source>
        <dbReference type="Proteomes" id="UP001210865"/>
    </source>
</evidence>